<dbReference type="InterPro" id="IPR046953">
    <property type="entry name" value="Spore_GerAC-like_C"/>
</dbReference>
<evidence type="ECO:0000259" key="9">
    <source>
        <dbReference type="Pfam" id="PF25198"/>
    </source>
</evidence>
<comment type="subcellular location">
    <subcellularLocation>
        <location evidence="1">Membrane</location>
        <topology evidence="1">Lipid-anchor</topology>
    </subcellularLocation>
</comment>
<dbReference type="GO" id="GO:0016020">
    <property type="term" value="C:membrane"/>
    <property type="evidence" value="ECO:0007669"/>
    <property type="project" value="UniProtKB-SubCell"/>
</dbReference>
<dbReference type="Pfam" id="PF05504">
    <property type="entry name" value="Spore_GerAC"/>
    <property type="match status" value="1"/>
</dbReference>
<keyword evidence="6" id="KW-0564">Palmitate</keyword>
<dbReference type="OrthoDB" id="9816067at2"/>
<keyword evidence="3" id="KW-0309">Germination</keyword>
<accession>A0A197ZWT1</accession>
<keyword evidence="4" id="KW-0732">Signal</keyword>
<evidence type="ECO:0000313" key="11">
    <source>
        <dbReference type="Proteomes" id="UP000078454"/>
    </source>
</evidence>
<dbReference type="PROSITE" id="PS51257">
    <property type="entry name" value="PROKAR_LIPOPROTEIN"/>
    <property type="match status" value="1"/>
</dbReference>
<dbReference type="InterPro" id="IPR057336">
    <property type="entry name" value="GerAC_N"/>
</dbReference>
<dbReference type="GO" id="GO:0009847">
    <property type="term" value="P:spore germination"/>
    <property type="evidence" value="ECO:0007669"/>
    <property type="project" value="InterPro"/>
</dbReference>
<comment type="caution">
    <text evidence="10">The sequence shown here is derived from an EMBL/GenBank/DDBJ whole genome shotgun (WGS) entry which is preliminary data.</text>
</comment>
<comment type="similarity">
    <text evidence="2">Belongs to the GerABKC lipoprotein family.</text>
</comment>
<evidence type="ECO:0000259" key="8">
    <source>
        <dbReference type="Pfam" id="PF05504"/>
    </source>
</evidence>
<dbReference type="InterPro" id="IPR038501">
    <property type="entry name" value="Spore_GerAC_C_sf"/>
</dbReference>
<feature type="domain" description="Spore germination GerAC-like C-terminal" evidence="8">
    <location>
        <begin position="212"/>
        <end position="380"/>
    </location>
</feature>
<evidence type="ECO:0000256" key="4">
    <source>
        <dbReference type="ARBA" id="ARBA00022729"/>
    </source>
</evidence>
<dbReference type="PANTHER" id="PTHR35789">
    <property type="entry name" value="SPORE GERMINATION PROTEIN B3"/>
    <property type="match status" value="1"/>
</dbReference>
<dbReference type="Pfam" id="PF25198">
    <property type="entry name" value="Spore_GerAC_N"/>
    <property type="match status" value="1"/>
</dbReference>
<dbReference type="PANTHER" id="PTHR35789:SF1">
    <property type="entry name" value="SPORE GERMINATION PROTEIN B3"/>
    <property type="match status" value="1"/>
</dbReference>
<reference evidence="10 11" key="1">
    <citation type="submission" date="2016-05" db="EMBL/GenBank/DDBJ databases">
        <title>Paenibacillus sp. 1ZS3-15 nov., isolated from the rhizosphere soil.</title>
        <authorList>
            <person name="Zhang X.X."/>
            <person name="Zhang J."/>
        </authorList>
    </citation>
    <scope>NUCLEOTIDE SEQUENCE [LARGE SCALE GENOMIC DNA]</scope>
    <source>
        <strain evidence="10 11">1ZS3-15</strain>
    </source>
</reference>
<evidence type="ECO:0000256" key="6">
    <source>
        <dbReference type="ARBA" id="ARBA00023139"/>
    </source>
</evidence>
<dbReference type="STRING" id="1850517.A8708_06240"/>
<name>A0A197ZWT1_9BACL</name>
<keyword evidence="5" id="KW-0472">Membrane</keyword>
<protein>
    <submittedName>
        <fullName evidence="10">Uncharacterized protein</fullName>
    </submittedName>
</protein>
<evidence type="ECO:0000256" key="2">
    <source>
        <dbReference type="ARBA" id="ARBA00007886"/>
    </source>
</evidence>
<proteinExistence type="inferred from homology"/>
<evidence type="ECO:0000256" key="7">
    <source>
        <dbReference type="ARBA" id="ARBA00023288"/>
    </source>
</evidence>
<keyword evidence="11" id="KW-1185">Reference proteome</keyword>
<feature type="domain" description="Spore germination protein N-terminal" evidence="9">
    <location>
        <begin position="24"/>
        <end position="193"/>
    </location>
</feature>
<dbReference type="NCBIfam" id="TIGR02887">
    <property type="entry name" value="spore_ger_x_C"/>
    <property type="match status" value="1"/>
</dbReference>
<dbReference type="Gene3D" id="3.30.300.210">
    <property type="entry name" value="Nutrient germinant receptor protein C, domain 3"/>
    <property type="match status" value="1"/>
</dbReference>
<dbReference type="Proteomes" id="UP000078454">
    <property type="component" value="Unassembled WGS sequence"/>
</dbReference>
<gene>
    <name evidence="10" type="ORF">A8708_06240</name>
</gene>
<evidence type="ECO:0000256" key="3">
    <source>
        <dbReference type="ARBA" id="ARBA00022544"/>
    </source>
</evidence>
<dbReference type="EMBL" id="LYPB01000093">
    <property type="protein sequence ID" value="OAS13460.1"/>
    <property type="molecule type" value="Genomic_DNA"/>
</dbReference>
<dbReference type="InterPro" id="IPR008844">
    <property type="entry name" value="Spore_GerAC-like"/>
</dbReference>
<evidence type="ECO:0000313" key="10">
    <source>
        <dbReference type="EMBL" id="OAS13460.1"/>
    </source>
</evidence>
<sequence length="391" mass="43610">MSWMKGYKAIAIILCFSVMTGCWDRSEVNDLAFVLASGLDLTENGEAEVTLQIALPTEMPSGMQGGRTGGKKTVLVISERGRDGADILHKLQKRLSRQIFFGHRGVVIIGEKYARHGIDQILDQLMRFPGSRYNSYFLTANGTTAKEALQTQYKLEAIPAIALKKMQLTGLGLSVKMDEFLDAQSSFGRSAVTGALKAFTNKSGEGEFNLDEAAVYQENKLVGFLSSEEKKILLWHRGELKGSKVTAQVEPQEKGFKGTVGVDILQAKTNLSSKMNNGMPEMTVFFHAKVRVLDNDTRLDMSKAENMKKVEGKLTGEMEKLIQSTLHRAQKELKADIFAFGDDIHIHHASYWKQNKERWNDIYPGIPLTVKIDIQIQRIGRTQSPAHLKKS</sequence>
<dbReference type="RefSeq" id="WP_068671118.1">
    <property type="nucleotide sequence ID" value="NZ_LYPB01000093.1"/>
</dbReference>
<evidence type="ECO:0000256" key="5">
    <source>
        <dbReference type="ARBA" id="ARBA00023136"/>
    </source>
</evidence>
<dbReference type="AlphaFoldDB" id="A0A197ZWT1"/>
<evidence type="ECO:0000256" key="1">
    <source>
        <dbReference type="ARBA" id="ARBA00004635"/>
    </source>
</evidence>
<organism evidence="10 11">
    <name type="scientific">Paenibacillus oryzisoli</name>
    <dbReference type="NCBI Taxonomy" id="1850517"/>
    <lineage>
        <taxon>Bacteria</taxon>
        <taxon>Bacillati</taxon>
        <taxon>Bacillota</taxon>
        <taxon>Bacilli</taxon>
        <taxon>Bacillales</taxon>
        <taxon>Paenibacillaceae</taxon>
        <taxon>Paenibacillus</taxon>
    </lineage>
</organism>
<keyword evidence="7" id="KW-0449">Lipoprotein</keyword>